<accession>A0A835ZCH3</accession>
<name>A0A835ZCH3_9STRA</name>
<dbReference type="Proteomes" id="UP000664859">
    <property type="component" value="Unassembled WGS sequence"/>
</dbReference>
<keyword evidence="2" id="KW-1185">Reference proteome</keyword>
<protein>
    <submittedName>
        <fullName evidence="1">Uncharacterized protein</fullName>
    </submittedName>
</protein>
<evidence type="ECO:0000313" key="1">
    <source>
        <dbReference type="EMBL" id="KAG5188825.1"/>
    </source>
</evidence>
<reference evidence="1" key="1">
    <citation type="submission" date="2021-02" db="EMBL/GenBank/DDBJ databases">
        <title>First Annotated Genome of the Yellow-green Alga Tribonema minus.</title>
        <authorList>
            <person name="Mahan K.M."/>
        </authorList>
    </citation>
    <scope>NUCLEOTIDE SEQUENCE</scope>
    <source>
        <strain evidence="1">UTEX B ZZ1240</strain>
    </source>
</reference>
<organism evidence="1 2">
    <name type="scientific">Tribonema minus</name>
    <dbReference type="NCBI Taxonomy" id="303371"/>
    <lineage>
        <taxon>Eukaryota</taxon>
        <taxon>Sar</taxon>
        <taxon>Stramenopiles</taxon>
        <taxon>Ochrophyta</taxon>
        <taxon>PX clade</taxon>
        <taxon>Xanthophyceae</taxon>
        <taxon>Tribonematales</taxon>
        <taxon>Tribonemataceae</taxon>
        <taxon>Tribonema</taxon>
    </lineage>
</organism>
<sequence length="109" mass="11603">MRHAVGGDIELAKALDNARRNLEEGKSPGAGLATAEEQADAAYADLILTSVDQKHLSLGDEDLAELTKAGMMDSKSTSRRSRGWAGDIADVFNALKGGAHIQRQKDGRI</sequence>
<comment type="caution">
    <text evidence="1">The sequence shown here is derived from an EMBL/GenBank/DDBJ whole genome shotgun (WGS) entry which is preliminary data.</text>
</comment>
<evidence type="ECO:0000313" key="2">
    <source>
        <dbReference type="Proteomes" id="UP000664859"/>
    </source>
</evidence>
<proteinExistence type="predicted"/>
<dbReference type="EMBL" id="JAFCMP010000063">
    <property type="protein sequence ID" value="KAG5188825.1"/>
    <property type="molecule type" value="Genomic_DNA"/>
</dbReference>
<dbReference type="OrthoDB" id="567850at2759"/>
<gene>
    <name evidence="1" type="ORF">JKP88DRAFT_25051</name>
</gene>
<dbReference type="AlphaFoldDB" id="A0A835ZCH3"/>